<feature type="domain" description="C-type lectin" evidence="2">
    <location>
        <begin position="119"/>
        <end position="233"/>
    </location>
</feature>
<dbReference type="InterPro" id="IPR001304">
    <property type="entry name" value="C-type_lectin-like"/>
</dbReference>
<keyword evidence="4" id="KW-1185">Reference proteome</keyword>
<organism evidence="3">
    <name type="scientific">Darwinula stevensoni</name>
    <dbReference type="NCBI Taxonomy" id="69355"/>
    <lineage>
        <taxon>Eukaryota</taxon>
        <taxon>Metazoa</taxon>
        <taxon>Ecdysozoa</taxon>
        <taxon>Arthropoda</taxon>
        <taxon>Crustacea</taxon>
        <taxon>Oligostraca</taxon>
        <taxon>Ostracoda</taxon>
        <taxon>Podocopa</taxon>
        <taxon>Podocopida</taxon>
        <taxon>Darwinulocopina</taxon>
        <taxon>Darwinuloidea</taxon>
        <taxon>Darwinulidae</taxon>
        <taxon>Darwinula</taxon>
    </lineage>
</organism>
<dbReference type="CDD" id="cd00037">
    <property type="entry name" value="CLECT"/>
    <property type="match status" value="1"/>
</dbReference>
<dbReference type="Pfam" id="PF00059">
    <property type="entry name" value="Lectin_C"/>
    <property type="match status" value="1"/>
</dbReference>
<feature type="chain" id="PRO_5036209208" description="C-type lectin domain-containing protein" evidence="1">
    <location>
        <begin position="19"/>
        <end position="249"/>
    </location>
</feature>
<dbReference type="AlphaFoldDB" id="A0A7R8XHX8"/>
<keyword evidence="1" id="KW-0732">Signal</keyword>
<feature type="signal peptide" evidence="1">
    <location>
        <begin position="1"/>
        <end position="18"/>
    </location>
</feature>
<reference evidence="3" key="1">
    <citation type="submission" date="2020-11" db="EMBL/GenBank/DDBJ databases">
        <authorList>
            <person name="Tran Van P."/>
        </authorList>
    </citation>
    <scope>NUCLEOTIDE SEQUENCE</scope>
</reference>
<dbReference type="Proteomes" id="UP000677054">
    <property type="component" value="Unassembled WGS sequence"/>
</dbReference>
<evidence type="ECO:0000313" key="3">
    <source>
        <dbReference type="EMBL" id="CAD7248057.1"/>
    </source>
</evidence>
<gene>
    <name evidence="3" type="ORF">DSTB1V02_LOCUS7880</name>
</gene>
<name>A0A7R8XHX8_9CRUS</name>
<evidence type="ECO:0000313" key="4">
    <source>
        <dbReference type="Proteomes" id="UP000677054"/>
    </source>
</evidence>
<dbReference type="EMBL" id="CAJPEV010001689">
    <property type="protein sequence ID" value="CAG0893878.1"/>
    <property type="molecule type" value="Genomic_DNA"/>
</dbReference>
<proteinExistence type="predicted"/>
<dbReference type="Gene3D" id="3.10.100.10">
    <property type="entry name" value="Mannose-Binding Protein A, subunit A"/>
    <property type="match status" value="1"/>
</dbReference>
<evidence type="ECO:0000259" key="2">
    <source>
        <dbReference type="PROSITE" id="PS50041"/>
    </source>
</evidence>
<dbReference type="InterPro" id="IPR016187">
    <property type="entry name" value="CTDL_fold"/>
</dbReference>
<protein>
    <recommendedName>
        <fullName evidence="2">C-type lectin domain-containing protein</fullName>
    </recommendedName>
</protein>
<sequence length="249" mass="27724">MARVTWLFVSLFWTVTTAIHTAKFFAPDNKTKQILNPFVQLNARSALHCSMACLDRMNCFTYSVTKGSGSVDCRLSSTYDPQRILNSDSSFYYREVTAAGYNPVPGTLSYVRTVVDRTKDWPHAEADCETVGGRLAVDNNQQIHDYISQAIVALGIYAHPAQYYGYFWIGGYSSTDYLHWRLLDGTTVNITGPGTGPFHASEPEAGTNCLEIAVYPVPDPTCCSAKWGGDMCNWISWTSGYFCEIKIPN</sequence>
<dbReference type="SUPFAM" id="SSF56436">
    <property type="entry name" value="C-type lectin-like"/>
    <property type="match status" value="1"/>
</dbReference>
<dbReference type="InterPro" id="IPR016186">
    <property type="entry name" value="C-type_lectin-like/link_sf"/>
</dbReference>
<evidence type="ECO:0000256" key="1">
    <source>
        <dbReference type="SAM" id="SignalP"/>
    </source>
</evidence>
<accession>A0A7R8XHX8</accession>
<dbReference type="PROSITE" id="PS50041">
    <property type="entry name" value="C_TYPE_LECTIN_2"/>
    <property type="match status" value="1"/>
</dbReference>
<dbReference type="EMBL" id="LR901206">
    <property type="protein sequence ID" value="CAD7248057.1"/>
    <property type="molecule type" value="Genomic_DNA"/>
</dbReference>